<dbReference type="RefSeq" id="WP_005876841.1">
    <property type="nucleotide sequence ID" value="NZ_CABMNL010000001.1"/>
</dbReference>
<accession>C3X393</accession>
<proteinExistence type="predicted"/>
<comment type="caution">
    <text evidence="1">The sequence shown here is derived from an EMBL/GenBank/DDBJ whole genome shotgun (WGS) entry which is preliminary data.</text>
</comment>
<dbReference type="EMBL" id="ACDP02000023">
    <property type="protein sequence ID" value="EEO27679.1"/>
    <property type="molecule type" value="Genomic_DNA"/>
</dbReference>
<dbReference type="Proteomes" id="UP000003973">
    <property type="component" value="Unassembled WGS sequence"/>
</dbReference>
<evidence type="ECO:0000313" key="1">
    <source>
        <dbReference type="EMBL" id="EEO27679.1"/>
    </source>
</evidence>
<organism evidence="1 2">
    <name type="scientific">Oxalobacter paraformigenes</name>
    <dbReference type="NCBI Taxonomy" id="556268"/>
    <lineage>
        <taxon>Bacteria</taxon>
        <taxon>Pseudomonadati</taxon>
        <taxon>Pseudomonadota</taxon>
        <taxon>Betaproteobacteria</taxon>
        <taxon>Burkholderiales</taxon>
        <taxon>Oxalobacteraceae</taxon>
        <taxon>Oxalobacter</taxon>
    </lineage>
</organism>
<dbReference type="AlphaFoldDB" id="C3X393"/>
<gene>
    <name evidence="1" type="ORF">OFAG_00832</name>
</gene>
<protein>
    <submittedName>
        <fullName evidence="1">Uncharacterized protein</fullName>
    </submittedName>
</protein>
<dbReference type="HOGENOM" id="CLU_2718467_0_0_4"/>
<reference evidence="1" key="1">
    <citation type="submission" date="2011-10" db="EMBL/GenBank/DDBJ databases">
        <title>The Genome Sequence of Oxalobacter formigenes HOxBLS.</title>
        <authorList>
            <consortium name="The Broad Institute Genome Sequencing Platform"/>
            <person name="Earl A."/>
            <person name="Ward D."/>
            <person name="Feldgarden M."/>
            <person name="Gevers D."/>
            <person name="Allison M.J."/>
            <person name="Humphrey S."/>
            <person name="Young S.K."/>
            <person name="Zeng Q."/>
            <person name="Gargeya S."/>
            <person name="Fitzgerald M."/>
            <person name="Haas B."/>
            <person name="Abouelleil A."/>
            <person name="Alvarado L."/>
            <person name="Arachchi H.M."/>
            <person name="Berlin A."/>
            <person name="Brown A."/>
            <person name="Chapman S.B."/>
            <person name="Chen Z."/>
            <person name="Dunbar C."/>
            <person name="Freedman E."/>
            <person name="Gearin G."/>
            <person name="Goldberg J."/>
            <person name="Griggs A."/>
            <person name="Gujja S."/>
            <person name="Heiman D."/>
            <person name="Howarth C."/>
            <person name="Larson L."/>
            <person name="Lui A."/>
            <person name="MacDonald P.J.P."/>
            <person name="Montmayeur A."/>
            <person name="Murphy C."/>
            <person name="Neiman D."/>
            <person name="Pearson M."/>
            <person name="Priest M."/>
            <person name="Roberts A."/>
            <person name="Saif S."/>
            <person name="Shea T."/>
            <person name="Shenoy N."/>
            <person name="Sisk P."/>
            <person name="Stolte C."/>
            <person name="Sykes S."/>
            <person name="Wortman J."/>
            <person name="Nusbaum C."/>
            <person name="Birren B."/>
        </authorList>
    </citation>
    <scope>NUCLEOTIDE SEQUENCE [LARGE SCALE GENOMIC DNA]</scope>
    <source>
        <strain evidence="1">HOxBLS</strain>
    </source>
</reference>
<name>C3X393_9BURK</name>
<sequence>MENRAGKGFRQSELNDYMRRRGLFDEWKKTKMSHNDAIMLLRVGALLPTEKACRKDKRALLRDLIHGVSHGV</sequence>
<evidence type="ECO:0000313" key="2">
    <source>
        <dbReference type="Proteomes" id="UP000003973"/>
    </source>
</evidence>
<keyword evidence="2" id="KW-1185">Reference proteome</keyword>